<dbReference type="InterPro" id="IPR037401">
    <property type="entry name" value="SnoaL-like"/>
</dbReference>
<dbReference type="KEGG" id="msei:MSEDJ_10630"/>
<feature type="domain" description="SnoaL-like" evidence="1">
    <location>
        <begin position="14"/>
        <end position="118"/>
    </location>
</feature>
<name>A0A7I7QLU6_9MYCO</name>
<dbReference type="Gene3D" id="3.10.450.50">
    <property type="match status" value="1"/>
</dbReference>
<protein>
    <recommendedName>
        <fullName evidence="1">SnoaL-like domain-containing protein</fullName>
    </recommendedName>
</protein>
<sequence length="135" mass="14914">MTTSLPGDVFAEATEAIRAGDVDGWLARCRDDVVLEFPYAPEGRPRRIEGRDAAGDYLRAIPSQIDFERVTNLEVHQTVDPNRAIIEWSASGRVKATGAPYEMAYVVVLVLVDGKIAVYRDYWNPLTVLDATTAS</sequence>
<dbReference type="RefSeq" id="WP_163795921.1">
    <property type="nucleotide sequence ID" value="NZ_AP022588.1"/>
</dbReference>
<dbReference type="EMBL" id="AP022588">
    <property type="protein sequence ID" value="BBY26967.1"/>
    <property type="molecule type" value="Genomic_DNA"/>
</dbReference>
<dbReference type="SUPFAM" id="SSF54427">
    <property type="entry name" value="NTF2-like"/>
    <property type="match status" value="1"/>
</dbReference>
<gene>
    <name evidence="2" type="ORF">MSEDJ_10630</name>
</gene>
<proteinExistence type="predicted"/>
<dbReference type="Proteomes" id="UP000467193">
    <property type="component" value="Chromosome"/>
</dbReference>
<dbReference type="InterPro" id="IPR032710">
    <property type="entry name" value="NTF2-like_dom_sf"/>
</dbReference>
<accession>A0A7I7QLU6</accession>
<reference evidence="2 3" key="1">
    <citation type="journal article" date="2019" name="Emerg. Microbes Infect.">
        <title>Comprehensive subspecies identification of 175 nontuberculous mycobacteria species based on 7547 genomic profiles.</title>
        <authorList>
            <person name="Matsumoto Y."/>
            <person name="Kinjo T."/>
            <person name="Motooka D."/>
            <person name="Nabeya D."/>
            <person name="Jung N."/>
            <person name="Uechi K."/>
            <person name="Horii T."/>
            <person name="Iida T."/>
            <person name="Fujita J."/>
            <person name="Nakamura S."/>
        </authorList>
    </citation>
    <scope>NUCLEOTIDE SEQUENCE [LARGE SCALE GENOMIC DNA]</scope>
    <source>
        <strain evidence="2 3">JCM 17899</strain>
    </source>
</reference>
<dbReference type="AlphaFoldDB" id="A0A7I7QLU6"/>
<evidence type="ECO:0000313" key="2">
    <source>
        <dbReference type="EMBL" id="BBY26967.1"/>
    </source>
</evidence>
<organism evidence="2 3">
    <name type="scientific">Mycolicibacterium sediminis</name>
    <dbReference type="NCBI Taxonomy" id="1286180"/>
    <lineage>
        <taxon>Bacteria</taxon>
        <taxon>Bacillati</taxon>
        <taxon>Actinomycetota</taxon>
        <taxon>Actinomycetes</taxon>
        <taxon>Mycobacteriales</taxon>
        <taxon>Mycobacteriaceae</taxon>
        <taxon>Mycolicibacterium</taxon>
    </lineage>
</organism>
<dbReference type="Pfam" id="PF12680">
    <property type="entry name" value="SnoaL_2"/>
    <property type="match status" value="1"/>
</dbReference>
<evidence type="ECO:0000313" key="3">
    <source>
        <dbReference type="Proteomes" id="UP000467193"/>
    </source>
</evidence>
<evidence type="ECO:0000259" key="1">
    <source>
        <dbReference type="Pfam" id="PF12680"/>
    </source>
</evidence>
<keyword evidence="3" id="KW-1185">Reference proteome</keyword>